<protein>
    <submittedName>
        <fullName evidence="3">Uncharacterized protein</fullName>
    </submittedName>
</protein>
<sequence>MHDQRPEEPVRQHSTDFLPGVSGNPVAPFQRDHRPGSAPIRNDWIFFVPIGGVVVLGVVAYVIWGS</sequence>
<evidence type="ECO:0000256" key="1">
    <source>
        <dbReference type="SAM" id="MobiDB-lite"/>
    </source>
</evidence>
<evidence type="ECO:0000256" key="2">
    <source>
        <dbReference type="SAM" id="Phobius"/>
    </source>
</evidence>
<keyword evidence="2" id="KW-1133">Transmembrane helix</keyword>
<feature type="transmembrane region" description="Helical" evidence="2">
    <location>
        <begin position="44"/>
        <end position="64"/>
    </location>
</feature>
<keyword evidence="2" id="KW-0812">Transmembrane</keyword>
<dbReference type="KEGG" id="cpoi:OE229_08795"/>
<dbReference type="AlphaFoldDB" id="A0A9Q9PC75"/>
<gene>
    <name evidence="3" type="ORF">OE229_08795</name>
</gene>
<dbReference type="EMBL" id="CP106879">
    <property type="protein sequence ID" value="UYC82540.1"/>
    <property type="molecule type" value="Genomic_DNA"/>
</dbReference>
<reference evidence="3" key="1">
    <citation type="submission" date="2022-09" db="EMBL/GenBank/DDBJ databases">
        <title>Taxonomy of Curtobacterium flaccumfaciens.</title>
        <authorList>
            <person name="Osdaghi E."/>
            <person name="Taghavi S.M."/>
            <person name="Hamidizade M."/>
            <person name="Abachi H."/>
            <person name="Fazliarab A."/>
            <person name="Baeyen S."/>
            <person name="Portier P."/>
            <person name="Van Vaerenbergh J."/>
            <person name="Jacques M.-A."/>
        </authorList>
    </citation>
    <scope>NUCLEOTIDE SEQUENCE</scope>
    <source>
        <strain evidence="3">AGQB46</strain>
    </source>
</reference>
<feature type="region of interest" description="Disordered" evidence="1">
    <location>
        <begin position="1"/>
        <end position="34"/>
    </location>
</feature>
<feature type="compositionally biased region" description="Basic and acidic residues" evidence="1">
    <location>
        <begin position="1"/>
        <end position="14"/>
    </location>
</feature>
<keyword evidence="2" id="KW-0472">Membrane</keyword>
<evidence type="ECO:0000313" key="4">
    <source>
        <dbReference type="Proteomes" id="UP001062223"/>
    </source>
</evidence>
<dbReference type="Proteomes" id="UP001062223">
    <property type="component" value="Chromosome"/>
</dbReference>
<proteinExistence type="predicted"/>
<name>A0A9Q9PC75_9MICO</name>
<accession>A0A9Q9PC75</accession>
<evidence type="ECO:0000313" key="3">
    <source>
        <dbReference type="EMBL" id="UYC82540.1"/>
    </source>
</evidence>
<dbReference type="RefSeq" id="WP_111057409.1">
    <property type="nucleotide sequence ID" value="NZ_CP106879.1"/>
</dbReference>
<organism evidence="3 4">
    <name type="scientific">Curtobacterium poinsettiae</name>
    <dbReference type="NCBI Taxonomy" id="159612"/>
    <lineage>
        <taxon>Bacteria</taxon>
        <taxon>Bacillati</taxon>
        <taxon>Actinomycetota</taxon>
        <taxon>Actinomycetes</taxon>
        <taxon>Micrococcales</taxon>
        <taxon>Microbacteriaceae</taxon>
        <taxon>Curtobacterium</taxon>
    </lineage>
</organism>